<evidence type="ECO:0000313" key="5">
    <source>
        <dbReference type="Proteomes" id="UP001237823"/>
    </source>
</evidence>
<dbReference type="PRINTS" id="PR00080">
    <property type="entry name" value="SDRFAMILY"/>
</dbReference>
<accession>A0ABT7TAA7</accession>
<dbReference type="SUPFAM" id="SSF51735">
    <property type="entry name" value="NAD(P)-binding Rossmann-fold domains"/>
    <property type="match status" value="1"/>
</dbReference>
<evidence type="ECO:0000256" key="2">
    <source>
        <dbReference type="ARBA" id="ARBA00023002"/>
    </source>
</evidence>
<organism evidence="4 5">
    <name type="scientific">Curtobacterium citri</name>
    <dbReference type="NCBI Taxonomy" id="3055139"/>
    <lineage>
        <taxon>Bacteria</taxon>
        <taxon>Bacillati</taxon>
        <taxon>Actinomycetota</taxon>
        <taxon>Actinomycetes</taxon>
        <taxon>Micrococcales</taxon>
        <taxon>Microbacteriaceae</taxon>
        <taxon>Curtobacterium</taxon>
    </lineage>
</organism>
<dbReference type="PRINTS" id="PR00081">
    <property type="entry name" value="GDHRDH"/>
</dbReference>
<comment type="caution">
    <text evidence="4">The sequence shown here is derived from an EMBL/GenBank/DDBJ whole genome shotgun (WGS) entry which is preliminary data.</text>
</comment>
<dbReference type="Proteomes" id="UP001237823">
    <property type="component" value="Unassembled WGS sequence"/>
</dbReference>
<dbReference type="RefSeq" id="WP_289459854.1">
    <property type="nucleotide sequence ID" value="NZ_JAUCML010000012.1"/>
</dbReference>
<comment type="similarity">
    <text evidence="1 3">Belongs to the short-chain dehydrogenases/reductases (SDR) family.</text>
</comment>
<protein>
    <submittedName>
        <fullName evidence="4">SDR family oxidoreductase</fullName>
    </submittedName>
</protein>
<keyword evidence="2" id="KW-0560">Oxidoreductase</keyword>
<evidence type="ECO:0000256" key="1">
    <source>
        <dbReference type="ARBA" id="ARBA00006484"/>
    </source>
</evidence>
<reference evidence="4 5" key="1">
    <citation type="submission" date="2023-06" db="EMBL/GenBank/DDBJ databases">
        <authorList>
            <person name="Feng G."/>
            <person name="Li J."/>
            <person name="Zhu H."/>
        </authorList>
    </citation>
    <scope>NUCLEOTIDE SEQUENCE [LARGE SCALE GENOMIC DNA]</scope>
    <source>
        <strain evidence="4 5">RHCKG23</strain>
    </source>
</reference>
<dbReference type="PANTHER" id="PTHR44169">
    <property type="entry name" value="NADPH-DEPENDENT 1-ACYLDIHYDROXYACETONE PHOSPHATE REDUCTASE"/>
    <property type="match status" value="1"/>
</dbReference>
<proteinExistence type="inferred from homology"/>
<evidence type="ECO:0000313" key="4">
    <source>
        <dbReference type="EMBL" id="MDM7886507.1"/>
    </source>
</evidence>
<evidence type="ECO:0000256" key="3">
    <source>
        <dbReference type="RuleBase" id="RU000363"/>
    </source>
</evidence>
<dbReference type="PANTHER" id="PTHR44169:SF6">
    <property type="entry name" value="NADPH-DEPENDENT 1-ACYLDIHYDROXYACETONE PHOSPHATE REDUCTASE"/>
    <property type="match status" value="1"/>
</dbReference>
<dbReference type="Pfam" id="PF00106">
    <property type="entry name" value="adh_short"/>
    <property type="match status" value="1"/>
</dbReference>
<dbReference type="InterPro" id="IPR002347">
    <property type="entry name" value="SDR_fam"/>
</dbReference>
<dbReference type="NCBIfam" id="NF006119">
    <property type="entry name" value="PRK08264.1-5"/>
    <property type="match status" value="1"/>
</dbReference>
<keyword evidence="5" id="KW-1185">Reference proteome</keyword>
<dbReference type="EMBL" id="JAUCML010000012">
    <property type="protein sequence ID" value="MDM7886507.1"/>
    <property type="molecule type" value="Genomic_DNA"/>
</dbReference>
<gene>
    <name evidence="4" type="ORF">QUG92_15460</name>
</gene>
<sequence length="243" mass="24551">MTQQLENRTVLVTGANGGLGTEFVRQALERGARRVYAAARAPREWDDERIVPLGLDVTDPSSIAAAAAEATDVDLVVNNAGIAPASDASIAAPSERSLEDVFATNTLGPIRVAAAFAPVLASNGGGAVLTVLSLAAWVPLPTVYAASKAAAWAATNGLRVELAAQGTTVTGVIVGMVDTAMGARFDVPKVAPADVVAQSYDGVVAGASEVLADEDSRLVKSMLSRPAEELAAATAAAAAVVTS</sequence>
<dbReference type="InterPro" id="IPR036291">
    <property type="entry name" value="NAD(P)-bd_dom_sf"/>
</dbReference>
<dbReference type="Gene3D" id="3.40.50.720">
    <property type="entry name" value="NAD(P)-binding Rossmann-like Domain"/>
    <property type="match status" value="1"/>
</dbReference>
<name>A0ABT7TAA7_9MICO</name>